<dbReference type="InterPro" id="IPR023198">
    <property type="entry name" value="PGP-like_dom2"/>
</dbReference>
<dbReference type="SFLD" id="SFLDG01129">
    <property type="entry name" value="C1.5:_HAD__Beta-PGM__Phosphata"/>
    <property type="match status" value="1"/>
</dbReference>
<dbReference type="SFLD" id="SFLDS00003">
    <property type="entry name" value="Haloacid_Dehalogenase"/>
    <property type="match status" value="1"/>
</dbReference>
<dbReference type="RefSeq" id="WP_091581048.1">
    <property type="nucleotide sequence ID" value="NZ_FNDU01000002.1"/>
</dbReference>
<dbReference type="GO" id="GO:0000287">
    <property type="term" value="F:magnesium ion binding"/>
    <property type="evidence" value="ECO:0007669"/>
    <property type="project" value="UniProtKB-UniRule"/>
</dbReference>
<comment type="similarity">
    <text evidence="3">Belongs to the HAD-like hydrolase superfamily. PpaX family.</text>
</comment>
<dbReference type="PANTHER" id="PTHR43434:SF26">
    <property type="entry name" value="PYROPHOSPHATASE PPAX"/>
    <property type="match status" value="1"/>
</dbReference>
<dbReference type="InterPro" id="IPR036412">
    <property type="entry name" value="HAD-like_sf"/>
</dbReference>
<dbReference type="InterPro" id="IPR050155">
    <property type="entry name" value="HAD-like_hydrolase_sf"/>
</dbReference>
<dbReference type="InterPro" id="IPR006439">
    <property type="entry name" value="HAD-SF_hydro_IA"/>
</dbReference>
<dbReference type="SUPFAM" id="SSF56784">
    <property type="entry name" value="HAD-like"/>
    <property type="match status" value="1"/>
</dbReference>
<dbReference type="OrthoDB" id="9807630at2"/>
<keyword evidence="2 3" id="KW-0460">Magnesium</keyword>
<dbReference type="FunFam" id="3.40.50.1000:FF:000022">
    <property type="entry name" value="Phosphoglycolate phosphatase"/>
    <property type="match status" value="1"/>
</dbReference>
<dbReference type="InterPro" id="IPR041492">
    <property type="entry name" value="HAD_2"/>
</dbReference>
<dbReference type="PANTHER" id="PTHR43434">
    <property type="entry name" value="PHOSPHOGLYCOLATE PHOSPHATASE"/>
    <property type="match status" value="1"/>
</dbReference>
<dbReference type="GO" id="GO:0005829">
    <property type="term" value="C:cytosol"/>
    <property type="evidence" value="ECO:0007669"/>
    <property type="project" value="TreeGrafter"/>
</dbReference>
<dbReference type="EC" id="3.6.1.1" evidence="3"/>
<dbReference type="GO" id="GO:0006281">
    <property type="term" value="P:DNA repair"/>
    <property type="evidence" value="ECO:0007669"/>
    <property type="project" value="TreeGrafter"/>
</dbReference>
<dbReference type="SFLD" id="SFLDG01135">
    <property type="entry name" value="C1.5.6:_HAD__Beta-PGM__Phospha"/>
    <property type="match status" value="1"/>
</dbReference>
<dbReference type="Gene3D" id="1.10.150.240">
    <property type="entry name" value="Putative phosphatase, domain 2"/>
    <property type="match status" value="1"/>
</dbReference>
<dbReference type="NCBIfam" id="NF009804">
    <property type="entry name" value="PRK13288.1"/>
    <property type="match status" value="1"/>
</dbReference>
<evidence type="ECO:0000256" key="1">
    <source>
        <dbReference type="ARBA" id="ARBA00022801"/>
    </source>
</evidence>
<dbReference type="PRINTS" id="PR00413">
    <property type="entry name" value="HADHALOGNASE"/>
</dbReference>
<accession>A0A1G8E801</accession>
<evidence type="ECO:0000313" key="5">
    <source>
        <dbReference type="Proteomes" id="UP000199017"/>
    </source>
</evidence>
<dbReference type="HAMAP" id="MF_01250">
    <property type="entry name" value="Pyrophosphat_PpaX"/>
    <property type="match status" value="1"/>
</dbReference>
<proteinExistence type="inferred from homology"/>
<evidence type="ECO:0000256" key="2">
    <source>
        <dbReference type="ARBA" id="ARBA00022842"/>
    </source>
</evidence>
<dbReference type="GO" id="GO:0008967">
    <property type="term" value="F:phosphoglycolate phosphatase activity"/>
    <property type="evidence" value="ECO:0007669"/>
    <property type="project" value="TreeGrafter"/>
</dbReference>
<comment type="catalytic activity">
    <reaction evidence="3">
        <text>diphosphate + H2O = 2 phosphate + H(+)</text>
        <dbReference type="Rhea" id="RHEA:24576"/>
        <dbReference type="ChEBI" id="CHEBI:15377"/>
        <dbReference type="ChEBI" id="CHEBI:15378"/>
        <dbReference type="ChEBI" id="CHEBI:33019"/>
        <dbReference type="ChEBI" id="CHEBI:43474"/>
        <dbReference type="EC" id="3.6.1.1"/>
    </reaction>
</comment>
<sequence>MTIKTVLFDFDGTLVNTNELIIASFQHALDSYAPGRYTREDIVGYIGLPLTESFRKIDPDRAEELIDMYQKHNLAHHDELIEEYEGVAETIQKLHEQGVNLGVVTTKRKHTARLGLEVSGLMPYFSSVITFNDVDKVKPDAEPLDKAMKELGARPEETMMVGDSQYDILGGKNAGVKTAGVAWTIKGEDYLCSFDPDIMLKKMPDLLDYVGVKTT</sequence>
<dbReference type="Proteomes" id="UP000199017">
    <property type="component" value="Unassembled WGS sequence"/>
</dbReference>
<comment type="cofactor">
    <cofactor evidence="3">
        <name>Mg(2+)</name>
        <dbReference type="ChEBI" id="CHEBI:18420"/>
    </cofactor>
</comment>
<evidence type="ECO:0000313" key="4">
    <source>
        <dbReference type="EMBL" id="SDH66076.1"/>
    </source>
</evidence>
<reference evidence="4 5" key="1">
    <citation type="submission" date="2016-10" db="EMBL/GenBank/DDBJ databases">
        <authorList>
            <person name="de Groot N.N."/>
        </authorList>
    </citation>
    <scope>NUCLEOTIDE SEQUENCE [LARGE SCALE GENOMIC DNA]</scope>
    <source>
        <strain evidence="5">P4B,CCM 7963,CECT 7998,DSM 25260,IBRC-M 10614,KCTC 13821</strain>
    </source>
</reference>
<dbReference type="Gene3D" id="3.40.50.1000">
    <property type="entry name" value="HAD superfamily/HAD-like"/>
    <property type="match status" value="1"/>
</dbReference>
<organism evidence="4 5">
    <name type="scientific">Alteribacillus bidgolensis</name>
    <dbReference type="NCBI Taxonomy" id="930129"/>
    <lineage>
        <taxon>Bacteria</taxon>
        <taxon>Bacillati</taxon>
        <taxon>Bacillota</taxon>
        <taxon>Bacilli</taxon>
        <taxon>Bacillales</taxon>
        <taxon>Bacillaceae</taxon>
        <taxon>Alteribacillus</taxon>
    </lineage>
</organism>
<keyword evidence="1 3" id="KW-0378">Hydrolase</keyword>
<dbReference type="InterPro" id="IPR023214">
    <property type="entry name" value="HAD_sf"/>
</dbReference>
<dbReference type="STRING" id="930129.SAMN05216352_102110"/>
<comment type="function">
    <text evidence="3">Hydrolyzes pyrophosphate formed during P-Ser-HPr dephosphorylation by HPrK/P. Might play a role in controlling the intracellular pyrophosphate pool.</text>
</comment>
<evidence type="ECO:0000256" key="3">
    <source>
        <dbReference type="HAMAP-Rule" id="MF_01250"/>
    </source>
</evidence>
<dbReference type="InterPro" id="IPR023733">
    <property type="entry name" value="Pyrophosphatase_Ppax"/>
</dbReference>
<protein>
    <recommendedName>
        <fullName evidence="3">Pyrophosphatase PpaX</fullName>
        <ecNumber evidence="3">3.6.1.1</ecNumber>
    </recommendedName>
</protein>
<feature type="active site" description="Nucleophile" evidence="3">
    <location>
        <position position="9"/>
    </location>
</feature>
<dbReference type="CDD" id="cd02616">
    <property type="entry name" value="HAD_PPase"/>
    <property type="match status" value="1"/>
</dbReference>
<dbReference type="AlphaFoldDB" id="A0A1G8E801"/>
<keyword evidence="5" id="KW-1185">Reference proteome</keyword>
<dbReference type="Pfam" id="PF13419">
    <property type="entry name" value="HAD_2"/>
    <property type="match status" value="1"/>
</dbReference>
<dbReference type="NCBIfam" id="TIGR01509">
    <property type="entry name" value="HAD-SF-IA-v3"/>
    <property type="match status" value="1"/>
</dbReference>
<gene>
    <name evidence="3" type="primary">ppaX</name>
    <name evidence="4" type="ORF">SAMN05216352_102110</name>
</gene>
<name>A0A1G8E801_9BACI</name>
<dbReference type="NCBIfam" id="TIGR01549">
    <property type="entry name" value="HAD-SF-IA-v1"/>
    <property type="match status" value="1"/>
</dbReference>
<dbReference type="EMBL" id="FNDU01000002">
    <property type="protein sequence ID" value="SDH66076.1"/>
    <property type="molecule type" value="Genomic_DNA"/>
</dbReference>
<dbReference type="GO" id="GO:0004427">
    <property type="term" value="F:inorganic diphosphate phosphatase activity"/>
    <property type="evidence" value="ECO:0007669"/>
    <property type="project" value="UniProtKB-UniRule"/>
</dbReference>